<evidence type="ECO:0000313" key="3">
    <source>
        <dbReference type="EMBL" id="KAK5582145.1"/>
    </source>
</evidence>
<dbReference type="Proteomes" id="UP001344447">
    <property type="component" value="Unassembled WGS sequence"/>
</dbReference>
<feature type="region of interest" description="Disordered" evidence="2">
    <location>
        <begin position="352"/>
        <end position="373"/>
    </location>
</feature>
<sequence length="773" mass="91452">MLKIAKSVYFKHLNSSISKNKCSNLELQFKSFYSTTTAITTPLTTTTTTKKNTKKKKELAEELFEEELYLKELGEKDQEIDEINLENENIFKSKLNDTLKKLEEMKFNFNEELEILKGREPQVYSKQYGLKDRKQWSLYHKPNKSVLCAPMLIGFGSNKKKTEAIQIAFSHPKKFHFLPYAALNNIFDWGDNNSLIFLFNFIAKKLNFESLDDWYKQDFGQIANTFSLSKFCLRCAPIFYFSFLSQIYPYHNWDIRKFQQIKLGTISHVFERMLKEDGYISRVQKYPPRNSIDIITPIAPYHHQLYREKLGGTYFYFLSKMKIKNYLFVLDPEILLLFGHLSLYQIVDNNNSNNNDNNNYNNNKNNKNSDNSKNKKAIHKKLVNKNTIIPALRQMSPFKLDKEKVYKIEFSNNKPFILDNSIFNTICLICEVFPYLKPWLFKYQDEDSEKQTSQKLIKEINERFNIKEPSQWYDLTYNEELEELLPSEWYHCFNFIQYLNIEYPSFVFEATKFKDEKVYEKFYMTHSLRSITSIVNELLLANGKDINKLSDWCHIGLVGEEESLEKIRQYKLPFKAEYIHKLIPLVHLKHDRSPNEYMQLLRDMVTKENMPMEDLYSYIIEFEFPLGNNIFGSFIDVNNLRTAFPNLEWATLKFPLSEQEVEQLGNLKVATEYYNYIKNTSDISHPLDLISYISKSNSYVNRKANKKFVQFGLLNIFFESVGIKDFPKVNTFPLDSSLVDSYFRKVLELGNEDIGIDIDRFTVFSELQKHVKK</sequence>
<accession>A0AAN7U518</accession>
<keyword evidence="4" id="KW-1185">Reference proteome</keyword>
<organism evidence="3 4">
    <name type="scientific">Dictyostelium firmibasis</name>
    <dbReference type="NCBI Taxonomy" id="79012"/>
    <lineage>
        <taxon>Eukaryota</taxon>
        <taxon>Amoebozoa</taxon>
        <taxon>Evosea</taxon>
        <taxon>Eumycetozoa</taxon>
        <taxon>Dictyostelia</taxon>
        <taxon>Dictyosteliales</taxon>
        <taxon>Dictyosteliaceae</taxon>
        <taxon>Dictyostelium</taxon>
    </lineage>
</organism>
<evidence type="ECO:0000313" key="4">
    <source>
        <dbReference type="Proteomes" id="UP001344447"/>
    </source>
</evidence>
<keyword evidence="1" id="KW-0175">Coiled coil</keyword>
<name>A0AAN7U518_9MYCE</name>
<protein>
    <submittedName>
        <fullName evidence="3">Uncharacterized protein</fullName>
    </submittedName>
</protein>
<comment type="caution">
    <text evidence="3">The sequence shown here is derived from an EMBL/GenBank/DDBJ whole genome shotgun (WGS) entry which is preliminary data.</text>
</comment>
<evidence type="ECO:0000256" key="1">
    <source>
        <dbReference type="SAM" id="Coils"/>
    </source>
</evidence>
<feature type="compositionally biased region" description="Low complexity" evidence="2">
    <location>
        <begin position="352"/>
        <end position="371"/>
    </location>
</feature>
<proteinExistence type="predicted"/>
<dbReference type="EMBL" id="JAVFKY010000001">
    <property type="protein sequence ID" value="KAK5582145.1"/>
    <property type="molecule type" value="Genomic_DNA"/>
</dbReference>
<evidence type="ECO:0000256" key="2">
    <source>
        <dbReference type="SAM" id="MobiDB-lite"/>
    </source>
</evidence>
<dbReference type="AlphaFoldDB" id="A0AAN7U518"/>
<reference evidence="3 4" key="1">
    <citation type="submission" date="2023-11" db="EMBL/GenBank/DDBJ databases">
        <title>Dfirmibasis_genome.</title>
        <authorList>
            <person name="Edelbroek B."/>
            <person name="Kjellin J."/>
            <person name="Jerlstrom-Hultqvist J."/>
            <person name="Soderbom F."/>
        </authorList>
    </citation>
    <scope>NUCLEOTIDE SEQUENCE [LARGE SCALE GENOMIC DNA]</scope>
    <source>
        <strain evidence="3 4">TNS-C-14</strain>
    </source>
</reference>
<gene>
    <name evidence="3" type="ORF">RB653_003728</name>
</gene>
<feature type="coiled-coil region" evidence="1">
    <location>
        <begin position="92"/>
        <end position="119"/>
    </location>
</feature>